<dbReference type="InterPro" id="IPR012334">
    <property type="entry name" value="Pectin_lyas_fold"/>
</dbReference>
<feature type="active site" evidence="8">
    <location>
        <position position="387"/>
    </location>
</feature>
<proteinExistence type="inferred from homology"/>
<evidence type="ECO:0008006" key="12">
    <source>
        <dbReference type="Google" id="ProtNLM"/>
    </source>
</evidence>
<gene>
    <name evidence="10" type="ORF">H0E87_019493</name>
</gene>
<dbReference type="GO" id="GO:0004650">
    <property type="term" value="F:polygalacturonase activity"/>
    <property type="evidence" value="ECO:0007669"/>
    <property type="project" value="InterPro"/>
</dbReference>
<evidence type="ECO:0000256" key="5">
    <source>
        <dbReference type="ARBA" id="ARBA00022801"/>
    </source>
</evidence>
<dbReference type="PANTHER" id="PTHR31375">
    <property type="match status" value="1"/>
</dbReference>
<protein>
    <recommendedName>
        <fullName evidence="12">Polygalacturonase</fullName>
    </recommendedName>
</protein>
<dbReference type="Pfam" id="PF00295">
    <property type="entry name" value="Glyco_hydro_28"/>
    <property type="match status" value="2"/>
</dbReference>
<dbReference type="GO" id="GO:0005975">
    <property type="term" value="P:carbohydrate metabolic process"/>
    <property type="evidence" value="ECO:0007669"/>
    <property type="project" value="InterPro"/>
</dbReference>
<dbReference type="InterPro" id="IPR000743">
    <property type="entry name" value="Glyco_hydro_28"/>
</dbReference>
<dbReference type="PROSITE" id="PS00502">
    <property type="entry name" value="POLYGALACTURONASE"/>
    <property type="match status" value="1"/>
</dbReference>
<dbReference type="InterPro" id="IPR006626">
    <property type="entry name" value="PbH1"/>
</dbReference>
<evidence type="ECO:0000256" key="4">
    <source>
        <dbReference type="ARBA" id="ARBA00022525"/>
    </source>
</evidence>
<evidence type="ECO:0000256" key="7">
    <source>
        <dbReference type="ARBA" id="ARBA00023316"/>
    </source>
</evidence>
<comment type="caution">
    <text evidence="10">The sequence shown here is derived from an EMBL/GenBank/DDBJ whole genome shotgun (WGS) entry which is preliminary data.</text>
</comment>
<keyword evidence="4" id="KW-0964">Secreted</keyword>
<accession>A0A8T2XV94</accession>
<evidence type="ECO:0000256" key="1">
    <source>
        <dbReference type="ARBA" id="ARBA00004191"/>
    </source>
</evidence>
<keyword evidence="3" id="KW-0134">Cell wall</keyword>
<dbReference type="FunFam" id="2.160.20.10:FF:000016">
    <property type="entry name" value="Polygalacturonase 7"/>
    <property type="match status" value="1"/>
</dbReference>
<keyword evidence="6 9" id="KW-0326">Glycosidase</keyword>
<evidence type="ECO:0000256" key="3">
    <source>
        <dbReference type="ARBA" id="ARBA00022512"/>
    </source>
</evidence>
<name>A0A8T2XV94_POPDE</name>
<dbReference type="Gene3D" id="2.160.20.10">
    <property type="entry name" value="Single-stranded right-handed beta-helix, Pectin lyase-like"/>
    <property type="match status" value="2"/>
</dbReference>
<keyword evidence="7" id="KW-0961">Cell wall biogenesis/degradation</keyword>
<evidence type="ECO:0000313" key="11">
    <source>
        <dbReference type="Proteomes" id="UP000807159"/>
    </source>
</evidence>
<dbReference type="GO" id="GO:0071555">
    <property type="term" value="P:cell wall organization"/>
    <property type="evidence" value="ECO:0007669"/>
    <property type="project" value="UniProtKB-KW"/>
</dbReference>
<dbReference type="SMART" id="SM00710">
    <property type="entry name" value="PbH1"/>
    <property type="match status" value="5"/>
</dbReference>
<sequence>MPCKAWDLLAQGAPNGAAFFYRLNSKKKPRQMGRLCGIAKPKAAIVLMQMGRLCGIAKPKAAIVLKELRFYVSMQGPSWYSELVDRRDQMWPCWSWHQNVTVKKAIFTGATNGFRIKSRARRSTGFIGGVRFIGDAINNVTNPATIDEHQYCRQNPNCPISLNINISSAKTSYNVLTYGARPNGKTDSTQAFLDAWTAACGSTDPTMIYIPKGRYLLGSVAFTGGNCKSPDITIRIDGTLIAPEDYRILGRASNWLSFERVSGVSIVGGALDAKGSPLWDCKSKGSNCPAGATTLSFVNSNNIKINGLLSLNSQMFHIVINGCHNVQVQGVRVIAAGDSPNTDGIHVQLSTDVVIMNSSIKTGDDCISIGPGTKNLWIERVRCGPGHGISIGSLAKSMDEPGVQNVTVKSTIFTGTTNGFRIKSWARHSTGFVQAIRFIGATMINVQNPIIIDQNYCPHNLNCPNQVSGIQISDVIYQGIRGTSATPVAIKFDCSFKYPCKGITLQNVNLTYLNKEARSTCTNAIGRISGQVQPDNCL</sequence>
<evidence type="ECO:0000256" key="2">
    <source>
        <dbReference type="ARBA" id="ARBA00008834"/>
    </source>
</evidence>
<dbReference type="InterPro" id="IPR011050">
    <property type="entry name" value="Pectin_lyase_fold/virulence"/>
</dbReference>
<keyword evidence="5 9" id="KW-0378">Hydrolase</keyword>
<evidence type="ECO:0000256" key="9">
    <source>
        <dbReference type="RuleBase" id="RU361169"/>
    </source>
</evidence>
<evidence type="ECO:0000256" key="8">
    <source>
        <dbReference type="PROSITE-ProRule" id="PRU10052"/>
    </source>
</evidence>
<comment type="similarity">
    <text evidence="2 9">Belongs to the glycosyl hydrolase 28 family.</text>
</comment>
<dbReference type="AlphaFoldDB" id="A0A8T2XV94"/>
<organism evidence="10 11">
    <name type="scientific">Populus deltoides</name>
    <name type="common">Eastern poplar</name>
    <name type="synonym">Eastern cottonwood</name>
    <dbReference type="NCBI Taxonomy" id="3696"/>
    <lineage>
        <taxon>Eukaryota</taxon>
        <taxon>Viridiplantae</taxon>
        <taxon>Streptophyta</taxon>
        <taxon>Embryophyta</taxon>
        <taxon>Tracheophyta</taxon>
        <taxon>Spermatophyta</taxon>
        <taxon>Magnoliopsida</taxon>
        <taxon>eudicotyledons</taxon>
        <taxon>Gunneridae</taxon>
        <taxon>Pentapetalae</taxon>
        <taxon>rosids</taxon>
        <taxon>fabids</taxon>
        <taxon>Malpighiales</taxon>
        <taxon>Salicaceae</taxon>
        <taxon>Saliceae</taxon>
        <taxon>Populus</taxon>
    </lineage>
</organism>
<evidence type="ECO:0000313" key="10">
    <source>
        <dbReference type="EMBL" id="KAH8496765.1"/>
    </source>
</evidence>
<dbReference type="EMBL" id="JACEGQ020000010">
    <property type="protein sequence ID" value="KAH8496765.1"/>
    <property type="molecule type" value="Genomic_DNA"/>
</dbReference>
<dbReference type="SUPFAM" id="SSF51126">
    <property type="entry name" value="Pectin lyase-like"/>
    <property type="match status" value="2"/>
</dbReference>
<comment type="subcellular location">
    <subcellularLocation>
        <location evidence="1">Secreted</location>
        <location evidence="1">Cell wall</location>
    </subcellularLocation>
</comment>
<dbReference type="Proteomes" id="UP000807159">
    <property type="component" value="Chromosome 10"/>
</dbReference>
<reference evidence="10" key="1">
    <citation type="journal article" date="2021" name="J. Hered.">
        <title>Genome Assembly of Salicaceae Populus deltoides (Eastern Cottonwood) I-69 Based on Nanopore Sequencing and Hi-C Technologies.</title>
        <authorList>
            <person name="Bai S."/>
            <person name="Wu H."/>
            <person name="Zhang J."/>
            <person name="Pan Z."/>
            <person name="Zhao W."/>
            <person name="Li Z."/>
            <person name="Tong C."/>
        </authorList>
    </citation>
    <scope>NUCLEOTIDE SEQUENCE</scope>
    <source>
        <tissue evidence="10">Leaf</tissue>
    </source>
</reference>
<keyword evidence="11" id="KW-1185">Reference proteome</keyword>
<evidence type="ECO:0000256" key="6">
    <source>
        <dbReference type="ARBA" id="ARBA00023295"/>
    </source>
</evidence>